<keyword evidence="4" id="KW-1185">Reference proteome</keyword>
<sequence>MTGQWSFAVLTIVVSTASGLLIAATSRWWIADDDHAAVVTASRHHRPVLLVASGSLIAAAAALLHPALSPASLSPTALPGGLDLVLLPLLLGTAAAATPFLLVVDVLVHRLPDRLLLPLIAVDAVVLVLGTQLGHRGIWVPALVSAVAAAALLGLLHLVGRLLHARTLGLGDVKLAVVVGAVAGAHSPWALAAVFVVMMLIASAAALLAAWRRRALAGTVIAFGPAMLSGMWLGSMGARFLL</sequence>
<dbReference type="RefSeq" id="WP_113904619.1">
    <property type="nucleotide sequence ID" value="NZ_QNSB01000007.1"/>
</dbReference>
<feature type="transmembrane region" description="Helical" evidence="1">
    <location>
        <begin position="139"/>
        <end position="160"/>
    </location>
</feature>
<dbReference type="AlphaFoldDB" id="A0A366IH18"/>
<dbReference type="GO" id="GO:0032259">
    <property type="term" value="P:methylation"/>
    <property type="evidence" value="ECO:0007669"/>
    <property type="project" value="UniProtKB-KW"/>
</dbReference>
<dbReference type="InterPro" id="IPR000045">
    <property type="entry name" value="Prepilin_IV_endopep_pep"/>
</dbReference>
<feature type="transmembrane region" description="Helical" evidence="1">
    <location>
        <begin position="215"/>
        <end position="234"/>
    </location>
</feature>
<evidence type="ECO:0000313" key="4">
    <source>
        <dbReference type="Proteomes" id="UP000253509"/>
    </source>
</evidence>
<name>A0A366IH18_9MICO</name>
<dbReference type="Proteomes" id="UP000253509">
    <property type="component" value="Unassembled WGS sequence"/>
</dbReference>
<evidence type="ECO:0000313" key="3">
    <source>
        <dbReference type="EMBL" id="RBP70827.1"/>
    </source>
</evidence>
<feature type="domain" description="Prepilin type IV endopeptidase peptidase" evidence="2">
    <location>
        <begin position="101"/>
        <end position="202"/>
    </location>
</feature>
<dbReference type="GO" id="GO:0004190">
    <property type="term" value="F:aspartic-type endopeptidase activity"/>
    <property type="evidence" value="ECO:0007669"/>
    <property type="project" value="InterPro"/>
</dbReference>
<dbReference type="GO" id="GO:0008168">
    <property type="term" value="F:methyltransferase activity"/>
    <property type="evidence" value="ECO:0007669"/>
    <property type="project" value="UniProtKB-KW"/>
</dbReference>
<feature type="transmembrane region" description="Helical" evidence="1">
    <location>
        <begin position="189"/>
        <end position="208"/>
    </location>
</feature>
<dbReference type="GO" id="GO:0016020">
    <property type="term" value="C:membrane"/>
    <property type="evidence" value="ECO:0007669"/>
    <property type="project" value="InterPro"/>
</dbReference>
<reference evidence="3 4" key="1">
    <citation type="submission" date="2018-06" db="EMBL/GenBank/DDBJ databases">
        <title>Freshwater and sediment microbial communities from various areas in North America, analyzing microbe dynamics in response to fracking.</title>
        <authorList>
            <person name="Lamendella R."/>
        </authorList>
    </citation>
    <scope>NUCLEOTIDE SEQUENCE [LARGE SCALE GENOMIC DNA]</scope>
    <source>
        <strain evidence="3 4">3b_TX</strain>
    </source>
</reference>
<feature type="transmembrane region" description="Helical" evidence="1">
    <location>
        <begin position="47"/>
        <end position="65"/>
    </location>
</feature>
<keyword evidence="3" id="KW-0808">Transferase</keyword>
<protein>
    <submittedName>
        <fullName evidence="3">Leader peptidase (Prepilin peptidase)/N-methyltransferase</fullName>
    </submittedName>
</protein>
<keyword evidence="1" id="KW-0812">Transmembrane</keyword>
<feature type="transmembrane region" description="Helical" evidence="1">
    <location>
        <begin position="167"/>
        <end position="183"/>
    </location>
</feature>
<feature type="transmembrane region" description="Helical" evidence="1">
    <location>
        <begin position="6"/>
        <end position="26"/>
    </location>
</feature>
<feature type="transmembrane region" description="Helical" evidence="1">
    <location>
        <begin position="115"/>
        <end position="133"/>
    </location>
</feature>
<accession>A0A366IH18</accession>
<evidence type="ECO:0000259" key="2">
    <source>
        <dbReference type="Pfam" id="PF01478"/>
    </source>
</evidence>
<dbReference type="EMBL" id="QNSB01000007">
    <property type="protein sequence ID" value="RBP70827.1"/>
    <property type="molecule type" value="Genomic_DNA"/>
</dbReference>
<dbReference type="Pfam" id="PF01478">
    <property type="entry name" value="Peptidase_A24"/>
    <property type="match status" value="1"/>
</dbReference>
<keyword evidence="1" id="KW-1133">Transmembrane helix</keyword>
<gene>
    <name evidence="3" type="ORF">DFO65_107149</name>
</gene>
<evidence type="ECO:0000256" key="1">
    <source>
        <dbReference type="SAM" id="Phobius"/>
    </source>
</evidence>
<proteinExistence type="predicted"/>
<keyword evidence="1" id="KW-0472">Membrane</keyword>
<comment type="caution">
    <text evidence="3">The sequence shown here is derived from an EMBL/GenBank/DDBJ whole genome shotgun (WGS) entry which is preliminary data.</text>
</comment>
<keyword evidence="3" id="KW-0489">Methyltransferase</keyword>
<feature type="transmembrane region" description="Helical" evidence="1">
    <location>
        <begin position="85"/>
        <end position="108"/>
    </location>
</feature>
<organism evidence="3 4">
    <name type="scientific">Brevibacterium celere</name>
    <dbReference type="NCBI Taxonomy" id="225845"/>
    <lineage>
        <taxon>Bacteria</taxon>
        <taxon>Bacillati</taxon>
        <taxon>Actinomycetota</taxon>
        <taxon>Actinomycetes</taxon>
        <taxon>Micrococcales</taxon>
        <taxon>Brevibacteriaceae</taxon>
        <taxon>Brevibacterium</taxon>
    </lineage>
</organism>
<dbReference type="Gene3D" id="1.20.120.1220">
    <property type="match status" value="1"/>
</dbReference>